<dbReference type="InParanoid" id="K0KXJ8"/>
<feature type="transmembrane region" description="Helical" evidence="2">
    <location>
        <begin position="236"/>
        <end position="258"/>
    </location>
</feature>
<dbReference type="FunCoup" id="K0KXJ8">
    <property type="interactions" value="81"/>
</dbReference>
<evidence type="ECO:0000256" key="2">
    <source>
        <dbReference type="SAM" id="Phobius"/>
    </source>
</evidence>
<dbReference type="GO" id="GO:0005886">
    <property type="term" value="C:plasma membrane"/>
    <property type="evidence" value="ECO:0007669"/>
    <property type="project" value="InterPro"/>
</dbReference>
<dbReference type="PROSITE" id="PS51257">
    <property type="entry name" value="PROKAR_LIPOPROTEIN"/>
    <property type="match status" value="1"/>
</dbReference>
<dbReference type="eggNOG" id="ENOG502S4UA">
    <property type="taxonomic scope" value="Eukaryota"/>
</dbReference>
<feature type="transmembrane region" description="Helical" evidence="2">
    <location>
        <begin position="184"/>
        <end position="211"/>
    </location>
</feature>
<evidence type="ECO:0000313" key="3">
    <source>
        <dbReference type="EMBL" id="CCH45758.1"/>
    </source>
</evidence>
<proteinExistence type="predicted"/>
<dbReference type="AlphaFoldDB" id="K0KXJ8"/>
<sequence length="294" mass="31875">MVSVVRFIVVLIPLIFSLAALVLGALACAGSTKNASPINHIYEFKLDMTEVDITKLITKNTILGAFTSLSGVTISGSDIGLSDMYTIGQWGYCKGDYDDGEYKPSKCSDPQAMYVFDPVKLLVEDLTSGTLDITSDDLSLPESVENNRKQLKIASKAIFITTIIGIVASALTFLFTIASFCSHIISFISTIFAIIAFLGYVIAAAASTAAFNRVKTKFNDAYSEYGMKGTLDNNRFYGLIWAATGLALIVVVLEVLAICCGRTKKKSSKEAKSQTPPSPNEKEPFMGYQERQVV</sequence>
<keyword evidence="2" id="KW-0472">Membrane</keyword>
<reference evidence="3 4" key="1">
    <citation type="journal article" date="2012" name="Eukaryot. Cell">
        <title>Draft genome sequence of Wickerhamomyces ciferrii NRRL Y-1031 F-60-10.</title>
        <authorList>
            <person name="Schneider J."/>
            <person name="Andrea H."/>
            <person name="Blom J."/>
            <person name="Jaenicke S."/>
            <person name="Ruckert C."/>
            <person name="Schorsch C."/>
            <person name="Szczepanowski R."/>
            <person name="Farwick M."/>
            <person name="Goesmann A."/>
            <person name="Puhler A."/>
            <person name="Schaffer S."/>
            <person name="Tauch A."/>
            <person name="Kohler T."/>
            <person name="Brinkrolf K."/>
        </authorList>
    </citation>
    <scope>NUCLEOTIDE SEQUENCE [LARGE SCALE GENOMIC DNA]</scope>
    <source>
        <strain evidence="4">ATCC 14091 / BCRC 22168 / CBS 111 / JCM 3599 / NBRC 0793 / NRRL Y-1031 F-60-10</strain>
    </source>
</reference>
<feature type="transmembrane region" description="Helical" evidence="2">
    <location>
        <begin position="6"/>
        <end position="29"/>
    </location>
</feature>
<evidence type="ECO:0000313" key="4">
    <source>
        <dbReference type="Proteomes" id="UP000009328"/>
    </source>
</evidence>
<keyword evidence="4" id="KW-1185">Reference proteome</keyword>
<name>K0KXJ8_WICCF</name>
<evidence type="ECO:0000256" key="1">
    <source>
        <dbReference type="SAM" id="MobiDB-lite"/>
    </source>
</evidence>
<dbReference type="PANTHER" id="PTHR28019:SF2">
    <property type="entry name" value="CELL MEMBRANE PROTEIN YLR413W-RELATED"/>
    <property type="match status" value="1"/>
</dbReference>
<dbReference type="EMBL" id="CAIF01000208">
    <property type="protein sequence ID" value="CCH45758.1"/>
    <property type="molecule type" value="Genomic_DNA"/>
</dbReference>
<dbReference type="HOGENOM" id="CLU_034574_1_0_1"/>
<feature type="transmembrane region" description="Helical" evidence="2">
    <location>
        <begin position="157"/>
        <end position="178"/>
    </location>
</feature>
<dbReference type="Pfam" id="PF06687">
    <property type="entry name" value="SUR7"/>
    <property type="match status" value="1"/>
</dbReference>
<dbReference type="Proteomes" id="UP000009328">
    <property type="component" value="Unassembled WGS sequence"/>
</dbReference>
<feature type="region of interest" description="Disordered" evidence="1">
    <location>
        <begin position="265"/>
        <end position="294"/>
    </location>
</feature>
<dbReference type="InterPro" id="IPR052413">
    <property type="entry name" value="SUR7_domain"/>
</dbReference>
<dbReference type="InterPro" id="IPR009571">
    <property type="entry name" value="SUR7/Rim9-like_fungi"/>
</dbReference>
<accession>K0KXJ8</accession>
<dbReference type="GO" id="GO:0051285">
    <property type="term" value="C:cell cortex of cell tip"/>
    <property type="evidence" value="ECO:0007669"/>
    <property type="project" value="TreeGrafter"/>
</dbReference>
<gene>
    <name evidence="3" type="ORF">BN7_5344</name>
</gene>
<dbReference type="PANTHER" id="PTHR28019">
    <property type="entry name" value="CELL MEMBRANE PROTEIN YLR413W-RELATED"/>
    <property type="match status" value="1"/>
</dbReference>
<dbReference type="GO" id="GO:0031505">
    <property type="term" value="P:fungal-type cell wall organization"/>
    <property type="evidence" value="ECO:0007669"/>
    <property type="project" value="TreeGrafter"/>
</dbReference>
<comment type="caution">
    <text evidence="3">The sequence shown here is derived from an EMBL/GenBank/DDBJ whole genome shotgun (WGS) entry which is preliminary data.</text>
</comment>
<keyword evidence="2" id="KW-0812">Transmembrane</keyword>
<keyword evidence="2" id="KW-1133">Transmembrane helix</keyword>
<organism evidence="3 4">
    <name type="scientific">Wickerhamomyces ciferrii (strain ATCC 14091 / BCRC 22168 / CBS 111 / JCM 3599 / NBRC 0793 / NRRL Y-1031 F-60-10)</name>
    <name type="common">Yeast</name>
    <name type="synonym">Pichia ciferrii</name>
    <dbReference type="NCBI Taxonomy" id="1206466"/>
    <lineage>
        <taxon>Eukaryota</taxon>
        <taxon>Fungi</taxon>
        <taxon>Dikarya</taxon>
        <taxon>Ascomycota</taxon>
        <taxon>Saccharomycotina</taxon>
        <taxon>Saccharomycetes</taxon>
        <taxon>Phaffomycetales</taxon>
        <taxon>Wickerhamomycetaceae</taxon>
        <taxon>Wickerhamomyces</taxon>
    </lineage>
</organism>
<protein>
    <submittedName>
        <fullName evidence="3">Membrane protein</fullName>
    </submittedName>
</protein>